<evidence type="ECO:0000256" key="1">
    <source>
        <dbReference type="ARBA" id="ARBA00004408"/>
    </source>
</evidence>
<gene>
    <name evidence="24" type="ORF">NDU88_001215</name>
</gene>
<evidence type="ECO:0000256" key="13">
    <source>
        <dbReference type="ARBA" id="ARBA00025783"/>
    </source>
</evidence>
<dbReference type="PANTHER" id="PTHR14741:SF32">
    <property type="entry name" value="TRIMETHYLGUANOSINE SYNTHASE"/>
    <property type="match status" value="1"/>
</dbReference>
<keyword evidence="5" id="KW-0963">Cytoplasm</keyword>
<evidence type="ECO:0000256" key="10">
    <source>
        <dbReference type="ARBA" id="ARBA00023015"/>
    </source>
</evidence>
<dbReference type="GO" id="GO:0005730">
    <property type="term" value="C:nucleolus"/>
    <property type="evidence" value="ECO:0007669"/>
    <property type="project" value="UniProtKB-SubCell"/>
</dbReference>
<dbReference type="GO" id="GO:0015030">
    <property type="term" value="C:Cajal body"/>
    <property type="evidence" value="ECO:0007669"/>
    <property type="project" value="UniProtKB-SubCell"/>
</dbReference>
<evidence type="ECO:0000256" key="3">
    <source>
        <dbReference type="ARBA" id="ARBA00004604"/>
    </source>
</evidence>
<sequence length="924" mass="103847">MVAEIVLRIDEFGEDSDIVCLCSRAFSNDRRLYNLGLKEIDLRSDEEDWRGGGEEEEHENVGEEKEEYTVETVESENTSTLILDDDSLDSEAELMISMGLPLKFGGPSASAESITPPICSWKRPKVKKKKRKKEHKIYLNDHIREGQVEACREGPDVLSEDSVIPNEETVCEEECRYLNECEEADGVPEENIFTLDCEIQENWEQYWSQYGEGLLWKSWQEKHPELAASTMDECASQPWNFPDTKEEWEQHYSEIYWHYMEQYRYWTAKGWTVDSANNHTDDETFVDISGIHIDCKPLVNTTPDDHTACKSAYNNSSHYPSECQECKPSVDMPSDQFCKTLVTSSTDDTQFKASVDTCSAFSSKHINTDSSYIKSIPPEADVLDCLHASCKYHDEHFNEVVSRLRTVNLDTGEAERCKLSLNSIYDASQPQVPNVSAMECPCVSNQSEPSDGVAGKTGTSSGHNGAEQPGALDSSNTRSENKDVLLPRDRGGDDEEEEPPECKQAKIKRSHELDAEENPSEILGKTWSVLGFRRGTGQRYGRISQFSQRTAYYLDKNVKCKPKSLDKLRPVYSKNKHIFFTEEPDAVSPVKSNAVDKAQIFLGQVGDSTEITSEETVSTEIIESTTSSDSEENEASARKCHISLLNTPPLTSVQNEMPVMPGICTSKGSDKEETTEKVACEISCELDSHPQRQLLPLDIPDYLQVEAEVEVNTKKKKKTKKKKNTMPLPPEIAELPHLAKYWAQRYRLFSRFDEGVKLDREGWFSVTPEKIAEHIAGRVTQSIKCEIILDAFCGVGGNAIQFALAGKRVIAIDIDPVKIDLARNNAEVYGVAQQIEFILGDFMLLASDIKADVVFLSPPWGGPDYTNLCQKITNNIIYFLPRNSDVDQIASLAGPGGQVEIEQNFLNNALKTITAYFGDLIRRP</sequence>
<reference evidence="24" key="1">
    <citation type="journal article" date="2022" name="bioRxiv">
        <title>Sequencing and chromosome-scale assembly of the giantPleurodeles waltlgenome.</title>
        <authorList>
            <person name="Brown T."/>
            <person name="Elewa A."/>
            <person name="Iarovenko S."/>
            <person name="Subramanian E."/>
            <person name="Araus A.J."/>
            <person name="Petzold A."/>
            <person name="Susuki M."/>
            <person name="Suzuki K.-i.T."/>
            <person name="Hayashi T."/>
            <person name="Toyoda A."/>
            <person name="Oliveira C."/>
            <person name="Osipova E."/>
            <person name="Leigh N.D."/>
            <person name="Simon A."/>
            <person name="Yun M.H."/>
        </authorList>
    </citation>
    <scope>NUCLEOTIDE SEQUENCE</scope>
    <source>
        <strain evidence="24">20211129_DDA</strain>
        <tissue evidence="24">Liver</tissue>
    </source>
</reference>
<dbReference type="InterPro" id="IPR019012">
    <property type="entry name" value="RNA_cap_Gua-N2-MeTrfase"/>
</dbReference>
<evidence type="ECO:0000256" key="4">
    <source>
        <dbReference type="ARBA" id="ARBA00018517"/>
    </source>
</evidence>
<feature type="compositionally biased region" description="Basic and acidic residues" evidence="23">
    <location>
        <begin position="45"/>
        <end position="63"/>
    </location>
</feature>
<evidence type="ECO:0000256" key="2">
    <source>
        <dbReference type="ARBA" id="ARBA00004496"/>
    </source>
</evidence>
<evidence type="ECO:0000256" key="21">
    <source>
        <dbReference type="ARBA" id="ARBA00079339"/>
    </source>
</evidence>
<dbReference type="Proteomes" id="UP001066276">
    <property type="component" value="Chromosome 2_2"/>
</dbReference>
<evidence type="ECO:0000256" key="6">
    <source>
        <dbReference type="ARBA" id="ARBA00022553"/>
    </source>
</evidence>
<comment type="catalytic activity">
    <reaction evidence="14">
        <text>a 5'-end (N(2),N(7)-dimethyl 5'-triphosphoguanosine)-ribonucleoside in snoRNA + S-adenosyl-L-methionine = a 5'-end (N(2),N(2),N(7)-trimethyl 5'-triphosphoguanosine)-ribonucleoside in snoRNA + S-adenosyl-L-homocysteine + H(+)</text>
        <dbReference type="Rhea" id="RHEA:78507"/>
        <dbReference type="Rhea" id="RHEA-COMP:19088"/>
        <dbReference type="Rhea" id="RHEA-COMP:19090"/>
        <dbReference type="ChEBI" id="CHEBI:15378"/>
        <dbReference type="ChEBI" id="CHEBI:57856"/>
        <dbReference type="ChEBI" id="CHEBI:59789"/>
        <dbReference type="ChEBI" id="CHEBI:167623"/>
        <dbReference type="ChEBI" id="CHEBI:172880"/>
    </reaction>
    <physiologicalReaction direction="left-to-right" evidence="14">
        <dbReference type="Rhea" id="RHEA:78508"/>
    </physiologicalReaction>
</comment>
<dbReference type="InterPro" id="IPR029063">
    <property type="entry name" value="SAM-dependent_MTases_sf"/>
</dbReference>
<dbReference type="Gene3D" id="3.40.50.150">
    <property type="entry name" value="Vaccinia Virus protein VP39"/>
    <property type="match status" value="1"/>
</dbReference>
<feature type="region of interest" description="Disordered" evidence="23">
    <location>
        <begin position="45"/>
        <end position="65"/>
    </location>
</feature>
<evidence type="ECO:0000313" key="25">
    <source>
        <dbReference type="Proteomes" id="UP001066276"/>
    </source>
</evidence>
<keyword evidence="8" id="KW-0808">Transferase</keyword>
<dbReference type="EMBL" id="JANPWB010000004">
    <property type="protein sequence ID" value="KAJ1191902.1"/>
    <property type="molecule type" value="Genomic_DNA"/>
</dbReference>
<comment type="catalytic activity">
    <reaction evidence="15">
        <text>a 5'-end (N(7)-methyl 5'-triphosphoguanosine)-ribonucleoside in snoRNA + S-adenosyl-L-methionine = a 5'-end (N(2),N(7)-dimethyl 5'-triphosphoguanosine)-ribonucleoside in snoRNA + S-adenosyl-L-homocysteine + H(+)</text>
        <dbReference type="Rhea" id="RHEA:78475"/>
        <dbReference type="Rhea" id="RHEA-COMP:19086"/>
        <dbReference type="Rhea" id="RHEA-COMP:19088"/>
        <dbReference type="ChEBI" id="CHEBI:15378"/>
        <dbReference type="ChEBI" id="CHEBI:57856"/>
        <dbReference type="ChEBI" id="CHEBI:59789"/>
        <dbReference type="ChEBI" id="CHEBI:156461"/>
        <dbReference type="ChEBI" id="CHEBI:172880"/>
    </reaction>
    <physiologicalReaction direction="left-to-right" evidence="15">
        <dbReference type="Rhea" id="RHEA:78476"/>
    </physiologicalReaction>
</comment>
<evidence type="ECO:0000256" key="17">
    <source>
        <dbReference type="ARBA" id="ARBA00049075"/>
    </source>
</evidence>
<dbReference type="FunFam" id="3.40.50.150:FF:000066">
    <property type="entry name" value="Trimethylguanosine synthase 1"/>
    <property type="match status" value="1"/>
</dbReference>
<comment type="similarity">
    <text evidence="13">Belongs to the methyltransferase superfamily. Trimethylguanosine synthase family.</text>
</comment>
<evidence type="ECO:0000256" key="18">
    <source>
        <dbReference type="ARBA" id="ARBA00049790"/>
    </source>
</evidence>
<evidence type="ECO:0000256" key="7">
    <source>
        <dbReference type="ARBA" id="ARBA00022603"/>
    </source>
</evidence>
<dbReference type="Pfam" id="PF09445">
    <property type="entry name" value="Methyltransf_15"/>
    <property type="match status" value="1"/>
</dbReference>
<keyword evidence="9" id="KW-0949">S-adenosyl-L-methionine</keyword>
<protein>
    <recommendedName>
        <fullName evidence="4">Trimethylguanosine synthase</fullName>
    </recommendedName>
    <alternativeName>
        <fullName evidence="18">Cap-specific guanine-N(2) methyltransferase</fullName>
    </alternativeName>
    <alternativeName>
        <fullName evidence="21">Nuclear receptor coactivator 6-interacting protein</fullName>
    </alternativeName>
    <alternativeName>
        <fullName evidence="22">PRIP-interacting protein with methyltransferase motif</fullName>
    </alternativeName>
</protein>
<comment type="caution">
    <text evidence="24">The sequence shown here is derived from an EMBL/GenBank/DDBJ whole genome shotgun (WGS) entry which is preliminary data.</text>
</comment>
<proteinExistence type="inferred from homology"/>
<keyword evidence="25" id="KW-1185">Reference proteome</keyword>
<dbReference type="GO" id="GO:0005737">
    <property type="term" value="C:cytoplasm"/>
    <property type="evidence" value="ECO:0007669"/>
    <property type="project" value="UniProtKB-SubCell"/>
</dbReference>
<dbReference type="SUPFAM" id="SSF53335">
    <property type="entry name" value="S-adenosyl-L-methionine-dependent methyltransferases"/>
    <property type="match status" value="1"/>
</dbReference>
<evidence type="ECO:0000313" key="24">
    <source>
        <dbReference type="EMBL" id="KAJ1191902.1"/>
    </source>
</evidence>
<name>A0AAV7US77_PLEWA</name>
<comment type="subcellular location">
    <subcellularLocation>
        <location evidence="2">Cytoplasm</location>
    </subcellularLocation>
    <subcellularLocation>
        <location evidence="1">Nucleus</location>
        <location evidence="1">Cajal body</location>
    </subcellularLocation>
    <subcellularLocation>
        <location evidence="3">Nucleus</location>
        <location evidence="3">Nucleolus</location>
    </subcellularLocation>
</comment>
<comment type="subunit">
    <text evidence="20">May form homooligomers. Interacts with CREBBP/CBP, EED/WAIT1, EP300/P300, NCOA6/PRIP, PPARBP/PBP and SMN.</text>
</comment>
<feature type="region of interest" description="Disordered" evidence="23">
    <location>
        <begin position="443"/>
        <end position="519"/>
    </location>
</feature>
<keyword evidence="6" id="KW-0597">Phosphoprotein</keyword>
<evidence type="ECO:0000256" key="23">
    <source>
        <dbReference type="SAM" id="MobiDB-lite"/>
    </source>
</evidence>
<feature type="compositionally biased region" description="Basic and acidic residues" evidence="23">
    <location>
        <begin position="479"/>
        <end position="491"/>
    </location>
</feature>
<comment type="catalytic activity">
    <reaction evidence="17">
        <text>a 5'-end (N(7)-methyl 5'-triphosphoguanosine)-ribonucleoside in snRNA + S-adenosyl-L-methionine = a 5'-end (N(2),N(7)-dimethyl 5'-triphosphoguanosine)-ribonucleoside in snRNA + S-adenosyl-L-homocysteine + H(+)</text>
        <dbReference type="Rhea" id="RHEA:78471"/>
        <dbReference type="Rhea" id="RHEA-COMP:19085"/>
        <dbReference type="Rhea" id="RHEA-COMP:19087"/>
        <dbReference type="ChEBI" id="CHEBI:15378"/>
        <dbReference type="ChEBI" id="CHEBI:57856"/>
        <dbReference type="ChEBI" id="CHEBI:59789"/>
        <dbReference type="ChEBI" id="CHEBI:156461"/>
        <dbReference type="ChEBI" id="CHEBI:172880"/>
    </reaction>
    <physiologicalReaction direction="left-to-right" evidence="17">
        <dbReference type="Rhea" id="RHEA:78472"/>
    </physiologicalReaction>
</comment>
<evidence type="ECO:0000256" key="15">
    <source>
        <dbReference type="ARBA" id="ARBA00048740"/>
    </source>
</evidence>
<dbReference type="AlphaFoldDB" id="A0AAV7US77"/>
<evidence type="ECO:0000256" key="14">
    <source>
        <dbReference type="ARBA" id="ARBA00047418"/>
    </source>
</evidence>
<evidence type="ECO:0000256" key="19">
    <source>
        <dbReference type="ARBA" id="ARBA00057179"/>
    </source>
</evidence>
<dbReference type="PANTHER" id="PTHR14741">
    <property type="entry name" value="S-ADENOSYLMETHIONINE-DEPENDENT METHYLTRANSFERASE RELATED"/>
    <property type="match status" value="1"/>
</dbReference>
<evidence type="ECO:0000256" key="11">
    <source>
        <dbReference type="ARBA" id="ARBA00023163"/>
    </source>
</evidence>
<keyword evidence="7" id="KW-0489">Methyltransferase</keyword>
<dbReference type="CDD" id="cd02440">
    <property type="entry name" value="AdoMet_MTases"/>
    <property type="match status" value="1"/>
</dbReference>
<keyword evidence="12" id="KW-0539">Nucleus</keyword>
<evidence type="ECO:0000256" key="9">
    <source>
        <dbReference type="ARBA" id="ARBA00022691"/>
    </source>
</evidence>
<keyword evidence="11" id="KW-0804">Transcription</keyword>
<accession>A0AAV7US77</accession>
<evidence type="ECO:0000256" key="12">
    <source>
        <dbReference type="ARBA" id="ARBA00023242"/>
    </source>
</evidence>
<evidence type="ECO:0000256" key="20">
    <source>
        <dbReference type="ARBA" id="ARBA00064494"/>
    </source>
</evidence>
<organism evidence="24 25">
    <name type="scientific">Pleurodeles waltl</name>
    <name type="common">Iberian ribbed newt</name>
    <dbReference type="NCBI Taxonomy" id="8319"/>
    <lineage>
        <taxon>Eukaryota</taxon>
        <taxon>Metazoa</taxon>
        <taxon>Chordata</taxon>
        <taxon>Craniata</taxon>
        <taxon>Vertebrata</taxon>
        <taxon>Euteleostomi</taxon>
        <taxon>Amphibia</taxon>
        <taxon>Batrachia</taxon>
        <taxon>Caudata</taxon>
        <taxon>Salamandroidea</taxon>
        <taxon>Salamandridae</taxon>
        <taxon>Pleurodelinae</taxon>
        <taxon>Pleurodeles</taxon>
    </lineage>
</organism>
<evidence type="ECO:0000256" key="8">
    <source>
        <dbReference type="ARBA" id="ARBA00022679"/>
    </source>
</evidence>
<dbReference type="GO" id="GO:0071164">
    <property type="term" value="F:RNA cap trimethylguanosine synthase activity"/>
    <property type="evidence" value="ECO:0007669"/>
    <property type="project" value="TreeGrafter"/>
</dbReference>
<comment type="catalytic activity">
    <reaction evidence="16">
        <text>a 5'-end (N(2),N(7)-dimethyl 5'-triphosphoguanosine)-ribonucleoside in snRNA + S-adenosyl-L-methionine = a 5'-end (N(2),N(2),N(7)-trimethyl 5'-triphosphoguanosine)-ribonucleoside in snRNA + S-adenosyl-L-homocysteine + H(+)</text>
        <dbReference type="Rhea" id="RHEA:78479"/>
        <dbReference type="Rhea" id="RHEA-COMP:19087"/>
        <dbReference type="Rhea" id="RHEA-COMP:19089"/>
        <dbReference type="ChEBI" id="CHEBI:15378"/>
        <dbReference type="ChEBI" id="CHEBI:57856"/>
        <dbReference type="ChEBI" id="CHEBI:59789"/>
        <dbReference type="ChEBI" id="CHEBI:167623"/>
        <dbReference type="ChEBI" id="CHEBI:172880"/>
    </reaction>
    <physiologicalReaction direction="left-to-right" evidence="16">
        <dbReference type="Rhea" id="RHEA:78480"/>
    </physiologicalReaction>
</comment>
<keyword evidence="10" id="KW-0805">Transcription regulation</keyword>
<evidence type="ECO:0000256" key="22">
    <source>
        <dbReference type="ARBA" id="ARBA00081504"/>
    </source>
</evidence>
<evidence type="ECO:0000256" key="16">
    <source>
        <dbReference type="ARBA" id="ARBA00048763"/>
    </source>
</evidence>
<comment type="function">
    <text evidence="19">Catalyzes the 2 serial methylation steps for the conversion of the 7-monomethylguanosine (m(7)G) caps of snRNAs and snoRNAs to a 2,2,7-trimethylguanosine (m(2,2,7)G) cap structure. The enzyme is specific for guanine, and N7 methylation must precede N2 methylation. Hypermethylation of the m7G cap of U snRNAs leads to their concentration in nuclear foci, their colocalization with coilin and the formation of canonical Cajal bodies (CBs). Plays a role in transcriptional regulation.</text>
</comment>
<evidence type="ECO:0000256" key="5">
    <source>
        <dbReference type="ARBA" id="ARBA00022490"/>
    </source>
</evidence>